<evidence type="ECO:0000313" key="5">
    <source>
        <dbReference type="Proteomes" id="UP001530315"/>
    </source>
</evidence>
<evidence type="ECO:0000259" key="2">
    <source>
        <dbReference type="PROSITE" id="PS50880"/>
    </source>
</evidence>
<protein>
    <recommendedName>
        <fullName evidence="6">SF4 helicase domain-containing protein</fullName>
    </recommendedName>
</protein>
<feature type="region of interest" description="Disordered" evidence="1">
    <location>
        <begin position="430"/>
        <end position="491"/>
    </location>
</feature>
<dbReference type="InterPro" id="IPR003593">
    <property type="entry name" value="AAA+_ATPase"/>
</dbReference>
<feature type="compositionally biased region" description="Gly residues" evidence="1">
    <location>
        <begin position="235"/>
        <end position="245"/>
    </location>
</feature>
<feature type="region of interest" description="Disordered" evidence="1">
    <location>
        <begin position="951"/>
        <end position="970"/>
    </location>
</feature>
<feature type="compositionally biased region" description="Basic and acidic residues" evidence="1">
    <location>
        <begin position="437"/>
        <end position="455"/>
    </location>
</feature>
<feature type="region of interest" description="Disordered" evidence="1">
    <location>
        <begin position="1"/>
        <end position="72"/>
    </location>
</feature>
<evidence type="ECO:0008006" key="6">
    <source>
        <dbReference type="Google" id="ProtNLM"/>
    </source>
</evidence>
<dbReference type="AlphaFoldDB" id="A0ABD3QJ88"/>
<feature type="domain" description="Toprim" evidence="2">
    <location>
        <begin position="531"/>
        <end position="608"/>
    </location>
</feature>
<feature type="region of interest" description="Disordered" evidence="1">
    <location>
        <begin position="614"/>
        <end position="648"/>
    </location>
</feature>
<evidence type="ECO:0000259" key="3">
    <source>
        <dbReference type="PROSITE" id="PS51199"/>
    </source>
</evidence>
<dbReference type="PROSITE" id="PS50880">
    <property type="entry name" value="TOPRIM"/>
    <property type="match status" value="1"/>
</dbReference>
<feature type="compositionally biased region" description="Polar residues" evidence="1">
    <location>
        <begin position="1"/>
        <end position="14"/>
    </location>
</feature>
<evidence type="ECO:0000313" key="4">
    <source>
        <dbReference type="EMBL" id="KAL3800209.1"/>
    </source>
</evidence>
<feature type="compositionally biased region" description="Basic and acidic residues" evidence="1">
    <location>
        <begin position="995"/>
        <end position="1004"/>
    </location>
</feature>
<dbReference type="PROSITE" id="PS51199">
    <property type="entry name" value="SF4_HELICASE"/>
    <property type="match status" value="1"/>
</dbReference>
<feature type="compositionally biased region" description="Polar residues" evidence="1">
    <location>
        <begin position="283"/>
        <end position="294"/>
    </location>
</feature>
<dbReference type="SMART" id="SM00382">
    <property type="entry name" value="AAA"/>
    <property type="match status" value="1"/>
</dbReference>
<dbReference type="SUPFAM" id="SSF56731">
    <property type="entry name" value="DNA primase core"/>
    <property type="match status" value="1"/>
</dbReference>
<dbReference type="InterPro" id="IPR007694">
    <property type="entry name" value="DNA_helicase_DnaB-like_C"/>
</dbReference>
<dbReference type="Gene3D" id="3.40.50.300">
    <property type="entry name" value="P-loop containing nucleotide triphosphate hydrolases"/>
    <property type="match status" value="1"/>
</dbReference>
<dbReference type="CDD" id="cd01122">
    <property type="entry name" value="Twinkle_C"/>
    <property type="match status" value="1"/>
</dbReference>
<sequence length="1004" mass="110156">MPITWPSPTFSSSSEMRDVDDVRGTSSKVGSRLRHWRSSSSRPQGTALALATTTMTTTTTTTTTSTGRRGERHRGASFLFRDDCATVAIQRRTRVFVSAHNRTLRDSTSAGSIVSYVRSRLPHLRDGDDPTMSDFRITSSHVILKSCPFCPKSTGGKIDNCYKLYVAVGSGAYYCHRCGAKGSWYDFKNELSGGYVHGEQGGIASDAHDRGDGGLADRVVGRHPGPHPPRTNDNKGGGGGSGGGAAPLPMPPKKLNSLYIAKLFENDSRVAADGGDGDCDIGPTSSSRRYNVNSENDDGEAALRYLTKVRGLDRNTLRKYGIGCARYNFPVVAGKDVKKKDGGGGGSSGVSYASSTCVTFPWMMRMGEVAELEEMRGARYVWRTAAMDVDGDSVGVPDAGVDSALTTTTTKKKKDKPVAEMTALERYHYRKERKKMRQLERDEGEDAKRKEKERTGQPFRLPQSHVGEKGVGGAGEDEEDDDEADIESIHGPYVARRIKARSIEQKSWQRLDPPGGGSGLFGWHTVPHSASEIIITEGEFDAMAVYQATGRPAVSLPNGCRSFPTDILVLMERFDTVYIWMDNDGPGQEGAETFAKKLGVERCLVVRPSGKRGWRGRTANDVNDGEHAEEDDTTGTSRSLPPAPPKDANEALLKGWDINELLEEATEIPHERILKFADLRDQVIHEIINPEKYRGAPIASLPGFTSLIKGFRRGEMTVLTGPTGSGKTTFLGQVSLDLAEQGINVLWGSFEIKNTRLMHKLLQQYMRDVLPVGLADKDNISEVEKRQQMTALMALADKFETLPMHFMKFHGGSDIDHVLDAMEYAAYVHDVDHIILDNMQFMISRAASANRKGSSSYDKFDMQDLAIEKFRKFATDYNVHVSLVVHPRKEDEGAKLGISSFYGSAKATQEADTVLILQSDGKRKFVDVRKNRFDGTLGHVPLYFDRKSGRYSETSPDVNAPQRTSIPTGVSAMSSSKHRLIGVSAASASSPSMYDDIRSQHPLS</sequence>
<gene>
    <name evidence="4" type="ORF">ACHAW5_001803</name>
</gene>
<dbReference type="CDD" id="cd01029">
    <property type="entry name" value="TOPRIM_primases"/>
    <property type="match status" value="1"/>
</dbReference>
<dbReference type="PANTHER" id="PTHR12873:SF0">
    <property type="entry name" value="TWINKLE MTDNA HELICASE"/>
    <property type="match status" value="1"/>
</dbReference>
<dbReference type="EMBL" id="JALLAZ020000225">
    <property type="protein sequence ID" value="KAL3800209.1"/>
    <property type="molecule type" value="Genomic_DNA"/>
</dbReference>
<proteinExistence type="predicted"/>
<feature type="region of interest" description="Disordered" evidence="1">
    <location>
        <begin position="985"/>
        <end position="1004"/>
    </location>
</feature>
<dbReference type="InterPro" id="IPR034154">
    <property type="entry name" value="TOPRIM_DnaG/twinkle"/>
</dbReference>
<name>A0ABD3QJ88_9STRA</name>
<dbReference type="PANTHER" id="PTHR12873">
    <property type="entry name" value="T7-LIKE MITOCHONDRIAL DNA HELICASE"/>
    <property type="match status" value="1"/>
</dbReference>
<accession>A0ABD3QJ88</accession>
<dbReference type="InterPro" id="IPR027032">
    <property type="entry name" value="Twinkle-like"/>
</dbReference>
<reference evidence="4 5" key="1">
    <citation type="submission" date="2024-10" db="EMBL/GenBank/DDBJ databases">
        <title>Updated reference genomes for cyclostephanoid diatoms.</title>
        <authorList>
            <person name="Roberts W.R."/>
            <person name="Alverson A.J."/>
        </authorList>
    </citation>
    <scope>NUCLEOTIDE SEQUENCE [LARGE SCALE GENOMIC DNA]</scope>
    <source>
        <strain evidence="4 5">AJA276-08</strain>
    </source>
</reference>
<dbReference type="SUPFAM" id="SSF52540">
    <property type="entry name" value="P-loop containing nucleoside triphosphate hydrolases"/>
    <property type="match status" value="1"/>
</dbReference>
<feature type="region of interest" description="Disordered" evidence="1">
    <location>
        <begin position="202"/>
        <end position="248"/>
    </location>
</feature>
<feature type="compositionally biased region" description="Low complexity" evidence="1">
    <location>
        <begin position="38"/>
        <end position="66"/>
    </location>
</feature>
<feature type="domain" description="SF4 helicase" evidence="3">
    <location>
        <begin position="690"/>
        <end position="958"/>
    </location>
</feature>
<feature type="compositionally biased region" description="Acidic residues" evidence="1">
    <location>
        <begin position="475"/>
        <end position="486"/>
    </location>
</feature>
<organism evidence="4 5">
    <name type="scientific">Stephanodiscus triporus</name>
    <dbReference type="NCBI Taxonomy" id="2934178"/>
    <lineage>
        <taxon>Eukaryota</taxon>
        <taxon>Sar</taxon>
        <taxon>Stramenopiles</taxon>
        <taxon>Ochrophyta</taxon>
        <taxon>Bacillariophyta</taxon>
        <taxon>Coscinodiscophyceae</taxon>
        <taxon>Thalassiosirophycidae</taxon>
        <taxon>Stephanodiscales</taxon>
        <taxon>Stephanodiscaceae</taxon>
        <taxon>Stephanodiscus</taxon>
    </lineage>
</organism>
<dbReference type="Pfam" id="PF13481">
    <property type="entry name" value="AAA_25"/>
    <property type="match status" value="1"/>
</dbReference>
<dbReference type="Gene3D" id="3.40.1360.10">
    <property type="match status" value="1"/>
</dbReference>
<dbReference type="InterPro" id="IPR027417">
    <property type="entry name" value="P-loop_NTPase"/>
</dbReference>
<evidence type="ECO:0000256" key="1">
    <source>
        <dbReference type="SAM" id="MobiDB-lite"/>
    </source>
</evidence>
<dbReference type="InterPro" id="IPR006171">
    <property type="entry name" value="TOPRIM_dom"/>
</dbReference>
<dbReference type="Pfam" id="PF13155">
    <property type="entry name" value="Toprim_2"/>
    <property type="match status" value="1"/>
</dbReference>
<keyword evidence="5" id="KW-1185">Reference proteome</keyword>
<comment type="caution">
    <text evidence="4">The sequence shown here is derived from an EMBL/GenBank/DDBJ whole genome shotgun (WGS) entry which is preliminary data.</text>
</comment>
<feature type="region of interest" description="Disordered" evidence="1">
    <location>
        <begin position="273"/>
        <end position="294"/>
    </location>
</feature>
<dbReference type="Proteomes" id="UP001530315">
    <property type="component" value="Unassembled WGS sequence"/>
</dbReference>